<keyword evidence="2" id="KW-1185">Reference proteome</keyword>
<reference evidence="1 2" key="1">
    <citation type="submission" date="2022-11" db="EMBL/GenBank/DDBJ databases">
        <title>Haliovirga abyssi gen. nov., sp. nov., a mesophilic fermentative bacterium isolated from the Iheya North hydrothermal field and the proposal of Haliovirgaceae fam. nov.</title>
        <authorList>
            <person name="Miyazaki U."/>
            <person name="Tame A."/>
            <person name="Miyazaki J."/>
            <person name="Takai K."/>
            <person name="Sawayama S."/>
            <person name="Kitajima M."/>
            <person name="Okamoto A."/>
            <person name="Nakagawa S."/>
        </authorList>
    </citation>
    <scope>NUCLEOTIDE SEQUENCE [LARGE SCALE GENOMIC DNA]</scope>
    <source>
        <strain evidence="1 2">IC12</strain>
    </source>
</reference>
<protein>
    <recommendedName>
        <fullName evidence="3">HAD family hydrolase</fullName>
    </recommendedName>
</protein>
<dbReference type="Pfam" id="PF13242">
    <property type="entry name" value="Hydrolase_like"/>
    <property type="match status" value="1"/>
</dbReference>
<dbReference type="InterPro" id="IPR023214">
    <property type="entry name" value="HAD_sf"/>
</dbReference>
<gene>
    <name evidence="1" type="ORF">HLVA_12700</name>
</gene>
<dbReference type="InterPro" id="IPR036412">
    <property type="entry name" value="HAD-like_sf"/>
</dbReference>
<proteinExistence type="predicted"/>
<dbReference type="Gene3D" id="3.40.50.1000">
    <property type="entry name" value="HAD superfamily/HAD-like"/>
    <property type="match status" value="1"/>
</dbReference>
<dbReference type="SUPFAM" id="SSF56784">
    <property type="entry name" value="HAD-like"/>
    <property type="match status" value="1"/>
</dbReference>
<dbReference type="AlphaFoldDB" id="A0AAU9DWM6"/>
<accession>A0AAU9DWM6</accession>
<dbReference type="Proteomes" id="UP001321582">
    <property type="component" value="Chromosome"/>
</dbReference>
<organism evidence="1 2">
    <name type="scientific">Haliovirga abyssi</name>
    <dbReference type="NCBI Taxonomy" id="2996794"/>
    <lineage>
        <taxon>Bacteria</taxon>
        <taxon>Fusobacteriati</taxon>
        <taxon>Fusobacteriota</taxon>
        <taxon>Fusobacteriia</taxon>
        <taxon>Fusobacteriales</taxon>
        <taxon>Haliovirgaceae</taxon>
        <taxon>Haliovirga</taxon>
    </lineage>
</organism>
<sequence length="55" mass="6214">MIHIGDSIGSDILGAKNCGIKSIWLKRNKINRTNESIENICIDLNEVKNFIETKI</sequence>
<evidence type="ECO:0008006" key="3">
    <source>
        <dbReference type="Google" id="ProtNLM"/>
    </source>
</evidence>
<evidence type="ECO:0000313" key="2">
    <source>
        <dbReference type="Proteomes" id="UP001321582"/>
    </source>
</evidence>
<evidence type="ECO:0000313" key="1">
    <source>
        <dbReference type="EMBL" id="BDU50701.1"/>
    </source>
</evidence>
<dbReference type="KEGG" id="haby:HLVA_12700"/>
<name>A0AAU9DWM6_9FUSO</name>
<dbReference type="EMBL" id="AP027059">
    <property type="protein sequence ID" value="BDU50701.1"/>
    <property type="molecule type" value="Genomic_DNA"/>
</dbReference>